<feature type="signal peptide" evidence="5">
    <location>
        <begin position="1"/>
        <end position="29"/>
    </location>
</feature>
<sequence length="1608" mass="167688">MIKNLQRAGLMLICFLLVFGTALGQKAMAAGPPQQPGDERSVIPNEPITGAAFGKGVYIAVGYYGKILKSSNGFDWQVTADKTKLDDTYTGVAFGNNQFVAVGEQGTVMTSPDGEAWTQRDSTISTRISRVAYVGTNGINKFYATSTAGKVITSADGITWSTMNIGMNNDLTSIAVSDTAIVIGSTGGYVHTSTDGTNWATHTKLQDAFFINSVLSLNKRFYANDALGWSYTSGDGYSWSKLLAPFKTSASSTPNQIFGGLYDNSKYYLFGYDGTANGGIFTSTDGINFQQQAKGSTMTVQNAFFANGVYMQLGNDGMVVSNNGTVWQYPYGGSFTNVIYAGNRYLAVGKNGNDGFIKWSTDFINWSKVNLNLVPALNAIVYGNSKYVAVGDTGTVVTSSDGTNWSINSTAISEYKLTSVTYGNGVFVAVDEIGTIYLSTTNGASWTSVREDTDNYYSLQSVSYMNGKFYAVGDNSTYLESTDNGASWHTVASSAVPTAASFNINANFQADIPVTPSNALKSISVSNRGTALIQGIDFTESAGVVTLKKEMLSQLVEGWQTFTFHSGNGASQILAVNVNNTSPVLNQATNLQLSKTGVATWDGVPGAAGYEVQLYRNGSVWGSAVSVIASAPNVDFLAAMRSAGAGKYTFKVKAKGNTVSYKDGQQSGPSNIREIFKAPTEDGTANKAGTAQNANFNIKVNALNGAAVTAKVGAGNVLQSVTSVTTASGKATLPIDITKLTEGSNDVVIAYTDVNDNFSEELMVSLTKDTIAPLAPTEDGTANKGGTTQNSNFNIVVNAETDAKVTAKIGGTNVLQVGTEVKAANGKATLPIDLSLLAEGLNSINVVVTDALGAASGTLTVSVTKDTSSPATPIEDGSADKNNTTQTANFNIIVDTEAGAVVTAKAGGVSVLQSGNSVPADSGKAVLPIDLSKLAMGNNDIVITAVDTIGNSSGSLTVKVTRALSSNADLSALGVSGGALNEIFAAATTSYTMSVANNVENVTVTPTSSDAAASMSVNGSAVLSGQASTAIPLNVGANRIEVVVTAADHSTKTYTIVVTRISNNALLTSLSVDQGTLTPDFSTSQLHYQVDVPNMVSSLNVFFVKGEPNETITVTGATYSSVTGDVYAYSASNLSIGSNVIGILVTAQDGTTNNAYSLTIDRAPILSGNADLSQLTLSSGTLTPAFTSGQTSYTSDVANEISSLTVTGNTADNQATMTINGTPVTNGQASGNVNLSVGPNVITLIVTAQNGTSKTYTIYVNRTAPVKDHEDKGLSGSVSSSNDNKVIGTDGRLTLSVGQFGEVSFGDEVTIFIPAGAASKELKISIEKVVNTQNLIKNNEVLVSPIFEILKNISENFSKPVTLSVAFNPALLQKDQKPSIFYFDEVKKAWVEVAGGKVAGNRITVEVNHFTKFAVMAVGQSDPTKEPSGSLTFSDTAGHWAEAGIKRAVSGGIVSGYPDGTFKPNATVTRAEFAVMLMNALKLQGEGAALTFTDTAKIGTWAQKAVAQAVKAGIIHGYEDGSFRPDAQITRAEMAVIVANAMGAATTGTATGFSDDERIPAWAKGSVAFVKQAGIVQGRDKNEFAPQDNATRAEAVIVLLKVAELKSK</sequence>
<evidence type="ECO:0000256" key="5">
    <source>
        <dbReference type="SAM" id="SignalP"/>
    </source>
</evidence>
<evidence type="ECO:0000256" key="2">
    <source>
        <dbReference type="ARBA" id="ARBA00023001"/>
    </source>
</evidence>
<proteinExistence type="predicted"/>
<dbReference type="InterPro" id="IPR005102">
    <property type="entry name" value="Carbo-bd_X2"/>
</dbReference>
<keyword evidence="8" id="KW-1185">Reference proteome</keyword>
<dbReference type="SUPFAM" id="SSF81296">
    <property type="entry name" value="E set domains"/>
    <property type="match status" value="1"/>
</dbReference>
<protein>
    <submittedName>
        <fullName evidence="7">Photosystem II stability/assembly factor-like uncharacterized protein</fullName>
    </submittedName>
</protein>
<evidence type="ECO:0000313" key="8">
    <source>
        <dbReference type="Proteomes" id="UP001519344"/>
    </source>
</evidence>
<dbReference type="Gene3D" id="2.60.40.10">
    <property type="entry name" value="Immunoglobulins"/>
    <property type="match status" value="2"/>
</dbReference>
<reference evidence="7 8" key="1">
    <citation type="submission" date="2021-03" db="EMBL/GenBank/DDBJ databases">
        <title>Genomic Encyclopedia of Type Strains, Phase IV (KMG-IV): sequencing the most valuable type-strain genomes for metagenomic binning, comparative biology and taxonomic classification.</title>
        <authorList>
            <person name="Goeker M."/>
        </authorList>
    </citation>
    <scope>NUCLEOTIDE SEQUENCE [LARGE SCALE GENOMIC DNA]</scope>
    <source>
        <strain evidence="7 8">DSM 24950</strain>
    </source>
</reference>
<keyword evidence="2" id="KW-0136">Cellulose degradation</keyword>
<dbReference type="InterPro" id="IPR051465">
    <property type="entry name" value="Cell_Envelope_Struct_Comp"/>
</dbReference>
<keyword evidence="4" id="KW-0624">Polysaccharide degradation</keyword>
<name>A0ABS4HV29_9BACL</name>
<evidence type="ECO:0000256" key="3">
    <source>
        <dbReference type="ARBA" id="ARBA00023277"/>
    </source>
</evidence>
<dbReference type="InterPro" id="IPR014756">
    <property type="entry name" value="Ig_E-set"/>
</dbReference>
<dbReference type="Pfam" id="PF03442">
    <property type="entry name" value="CBM_X2"/>
    <property type="match status" value="1"/>
</dbReference>
<comment type="caution">
    <text evidence="7">The sequence shown here is derived from an EMBL/GenBank/DDBJ whole genome shotgun (WGS) entry which is preliminary data.</text>
</comment>
<dbReference type="RefSeq" id="WP_167062133.1">
    <property type="nucleotide sequence ID" value="NZ_JAAOZR010000024.1"/>
</dbReference>
<evidence type="ECO:0000256" key="4">
    <source>
        <dbReference type="ARBA" id="ARBA00023326"/>
    </source>
</evidence>
<organism evidence="7 8">
    <name type="scientific">Paenibacillus aceris</name>
    <dbReference type="NCBI Taxonomy" id="869555"/>
    <lineage>
        <taxon>Bacteria</taxon>
        <taxon>Bacillati</taxon>
        <taxon>Bacillota</taxon>
        <taxon>Bacilli</taxon>
        <taxon>Bacillales</taxon>
        <taxon>Paenibacillaceae</taxon>
        <taxon>Paenibacillus</taxon>
    </lineage>
</organism>
<evidence type="ECO:0000313" key="7">
    <source>
        <dbReference type="EMBL" id="MBP1962491.1"/>
    </source>
</evidence>
<dbReference type="Pfam" id="PF12733">
    <property type="entry name" value="Cadherin-like"/>
    <property type="match status" value="3"/>
</dbReference>
<accession>A0ABS4HV29</accession>
<dbReference type="Pfam" id="PF00395">
    <property type="entry name" value="SLH"/>
    <property type="match status" value="3"/>
</dbReference>
<feature type="chain" id="PRO_5046149837" evidence="5">
    <location>
        <begin position="30"/>
        <end position="1608"/>
    </location>
</feature>
<evidence type="ECO:0000259" key="6">
    <source>
        <dbReference type="PROSITE" id="PS51272"/>
    </source>
</evidence>
<keyword evidence="3" id="KW-0119">Carbohydrate metabolism</keyword>
<dbReference type="SUPFAM" id="SSF110296">
    <property type="entry name" value="Oligoxyloglucan reducing end-specific cellobiohydrolase"/>
    <property type="match status" value="2"/>
</dbReference>
<dbReference type="InterPro" id="IPR001119">
    <property type="entry name" value="SLH_dom"/>
</dbReference>
<gene>
    <name evidence="7" type="ORF">J2Z65_001690</name>
</gene>
<dbReference type="InterPro" id="IPR025883">
    <property type="entry name" value="Cadherin-like_domain"/>
</dbReference>
<dbReference type="Gene3D" id="2.60.220.30">
    <property type="match status" value="1"/>
</dbReference>
<dbReference type="EMBL" id="JAGGKV010000003">
    <property type="protein sequence ID" value="MBP1962491.1"/>
    <property type="molecule type" value="Genomic_DNA"/>
</dbReference>
<feature type="domain" description="SLH" evidence="6">
    <location>
        <begin position="1428"/>
        <end position="1491"/>
    </location>
</feature>
<dbReference type="Proteomes" id="UP001519344">
    <property type="component" value="Unassembled WGS sequence"/>
</dbReference>
<feature type="domain" description="SLH" evidence="6">
    <location>
        <begin position="1492"/>
        <end position="1552"/>
    </location>
</feature>
<dbReference type="PANTHER" id="PTHR43308">
    <property type="entry name" value="OUTER MEMBRANE PROTEIN ALPHA-RELATED"/>
    <property type="match status" value="1"/>
</dbReference>
<dbReference type="PROSITE" id="PS51272">
    <property type="entry name" value="SLH"/>
    <property type="match status" value="3"/>
</dbReference>
<feature type="domain" description="SLH" evidence="6">
    <location>
        <begin position="1553"/>
        <end position="1608"/>
    </location>
</feature>
<evidence type="ECO:0000256" key="1">
    <source>
        <dbReference type="ARBA" id="ARBA00022729"/>
    </source>
</evidence>
<dbReference type="InterPro" id="IPR013783">
    <property type="entry name" value="Ig-like_fold"/>
</dbReference>
<dbReference type="PANTHER" id="PTHR43308:SF5">
    <property type="entry name" value="S-LAYER PROTEIN _ PEPTIDOGLYCAN ENDO-BETA-N-ACETYLGLUCOSAMINIDASE"/>
    <property type="match status" value="1"/>
</dbReference>
<keyword evidence="1 5" id="KW-0732">Signal</keyword>